<dbReference type="Gene3D" id="3.30.230.10">
    <property type="match status" value="1"/>
</dbReference>
<dbReference type="Pfam" id="PF01119">
    <property type="entry name" value="DNA_mis_repair"/>
    <property type="match status" value="1"/>
</dbReference>
<proteinExistence type="inferred from homology"/>
<reference evidence="7" key="1">
    <citation type="submission" date="2023-08" db="EMBL/GenBank/DDBJ databases">
        <title>Draft sequence of the Babesia gibsoni genome.</title>
        <authorList>
            <person name="Yamagishi J.Y."/>
            <person name="Xuan X.X."/>
        </authorList>
    </citation>
    <scope>NUCLEOTIDE SEQUENCE</scope>
    <source>
        <strain evidence="7">Azabu</strain>
    </source>
</reference>
<dbReference type="InterPro" id="IPR002099">
    <property type="entry name" value="MutL/Mlh/PMS"/>
</dbReference>
<dbReference type="PANTHER" id="PTHR10073">
    <property type="entry name" value="DNA MISMATCH REPAIR PROTEIN MLH, PMS, MUTL"/>
    <property type="match status" value="1"/>
</dbReference>
<keyword evidence="5" id="KW-0539">Nucleus</keyword>
<dbReference type="GO" id="GO:0016887">
    <property type="term" value="F:ATP hydrolysis activity"/>
    <property type="evidence" value="ECO:0007669"/>
    <property type="project" value="InterPro"/>
</dbReference>
<dbReference type="PROSITE" id="PS00058">
    <property type="entry name" value="DNA_MISMATCH_REPAIR_1"/>
    <property type="match status" value="1"/>
</dbReference>
<name>A0AAD8LKR5_BABGI</name>
<keyword evidence="8" id="KW-1185">Reference proteome</keyword>
<evidence type="ECO:0000256" key="2">
    <source>
        <dbReference type="ARBA" id="ARBA00006082"/>
    </source>
</evidence>
<accession>A0AAD8LKR5</accession>
<organism evidence="7 8">
    <name type="scientific">Babesia gibsoni</name>
    <dbReference type="NCBI Taxonomy" id="33632"/>
    <lineage>
        <taxon>Eukaryota</taxon>
        <taxon>Sar</taxon>
        <taxon>Alveolata</taxon>
        <taxon>Apicomplexa</taxon>
        <taxon>Aconoidasida</taxon>
        <taxon>Piroplasmida</taxon>
        <taxon>Babesiidae</taxon>
        <taxon>Babesia</taxon>
    </lineage>
</organism>
<dbReference type="Proteomes" id="UP001230268">
    <property type="component" value="Unassembled WGS sequence"/>
</dbReference>
<evidence type="ECO:0000256" key="3">
    <source>
        <dbReference type="ARBA" id="ARBA00022763"/>
    </source>
</evidence>
<gene>
    <name evidence="7" type="ORF">BgAZ_201840</name>
</gene>
<evidence type="ECO:0000313" key="8">
    <source>
        <dbReference type="Proteomes" id="UP001230268"/>
    </source>
</evidence>
<protein>
    <submittedName>
        <fullName evidence="7">DNA mismatch repair mutl/mlh/pms like protein</fullName>
    </submittedName>
</protein>
<dbReference type="GO" id="GO:0005524">
    <property type="term" value="F:ATP binding"/>
    <property type="evidence" value="ECO:0007669"/>
    <property type="project" value="InterPro"/>
</dbReference>
<dbReference type="InterPro" id="IPR032189">
    <property type="entry name" value="Mlh1_C"/>
</dbReference>
<dbReference type="SUPFAM" id="SSF55874">
    <property type="entry name" value="ATPase domain of HSP90 chaperone/DNA topoisomerase II/histidine kinase"/>
    <property type="match status" value="1"/>
</dbReference>
<dbReference type="CDD" id="cd16926">
    <property type="entry name" value="HATPase_MutL-MLH-PMS-like"/>
    <property type="match status" value="1"/>
</dbReference>
<feature type="domain" description="DNA mismatch repair protein S5" evidence="6">
    <location>
        <begin position="262"/>
        <end position="382"/>
    </location>
</feature>
<dbReference type="Pfam" id="PF16413">
    <property type="entry name" value="Mlh1_C"/>
    <property type="match status" value="1"/>
</dbReference>
<sequence length="767" mass="87320">MEDNDVIRKLDPSVIAKIAAGEVAVRPSGVLKEIIENSIDAGARTIRLRVASNPLEYAEVADDGCGISPNDMLMVCRRFTTSKTHKGIFGISTFGFRGEALAALSHSAHVTISSRTARQEKRTVMRYIDGEPNMETAGREVGPVGFTITYENLFFNMNTRGKALSTSPSVEFSLCLELVQKYAIQFPHIDFVFQKLGSSTHELTTCKDDKVRGEVPLDFDHQHFNSVSVFPPDVIDTEELISYRNNVEARGKAQLARVRNAIKSIYGSSVANELYEFQCHSTSNIYYSCKGFFTHPNQPTRNHTFVLFINNRLIDHPTLVRNVDNVYRDLLHKKQRRFVYLSIFMPYERIDANVHPSKERIMFEYQDEIIDEISSKIRANIKSMMTLNTPKQQTTIAFKKSEVTAKAREIEEPLVPHLKRVYEVPDKPKVNQKYRVRSDYRQMDIPSYCIPSYIIESQADLETFSLGNVAVNEVASQEGKKDRQEGSAAMKNDSLGMLGNIEFHLMDITGQETNFSQIWKIDFVKALLEDIETTRDKHLTEIVLNSVLVGVADARYLLLQHDTSLYMVDIIEVVKECAFQSIIWRIGQLPKLKLKPSLCLVDLISYALARDHEHEAGGEIDKNRFRPKAEEMISNFNIGILNTYFGFTIEDKMLHSIPNVISHYFPGVEYIPGLMATIFSVDSKVEGKAVENIARIISEYFTYPPIHSITTMDPVVNEKNYEHYLSHVLLKVVQRFPDLSLSNNKLSKGTIIKLTSLDKLYRVFERC</sequence>
<evidence type="ECO:0000256" key="1">
    <source>
        <dbReference type="ARBA" id="ARBA00004123"/>
    </source>
</evidence>
<dbReference type="GO" id="GO:0032389">
    <property type="term" value="C:MutLalpha complex"/>
    <property type="evidence" value="ECO:0007669"/>
    <property type="project" value="TreeGrafter"/>
</dbReference>
<dbReference type="InterPro" id="IPR036890">
    <property type="entry name" value="HATPase_C_sf"/>
</dbReference>
<dbReference type="InterPro" id="IPR013507">
    <property type="entry name" value="DNA_mismatch_S5_2-like"/>
</dbReference>
<dbReference type="EMBL" id="JAVEPI010000002">
    <property type="protein sequence ID" value="KAK1443308.1"/>
    <property type="molecule type" value="Genomic_DNA"/>
</dbReference>
<comment type="subcellular location">
    <subcellularLocation>
        <location evidence="1">Nucleus</location>
    </subcellularLocation>
</comment>
<dbReference type="SMART" id="SM01340">
    <property type="entry name" value="DNA_mis_repair"/>
    <property type="match status" value="1"/>
</dbReference>
<evidence type="ECO:0000259" key="6">
    <source>
        <dbReference type="SMART" id="SM01340"/>
    </source>
</evidence>
<dbReference type="GO" id="GO:0140664">
    <property type="term" value="F:ATP-dependent DNA damage sensor activity"/>
    <property type="evidence" value="ECO:0007669"/>
    <property type="project" value="InterPro"/>
</dbReference>
<dbReference type="SUPFAM" id="SSF54211">
    <property type="entry name" value="Ribosomal protein S5 domain 2-like"/>
    <property type="match status" value="1"/>
</dbReference>
<comment type="similarity">
    <text evidence="2">Belongs to the DNA mismatch repair MutL/HexB family.</text>
</comment>
<comment type="caution">
    <text evidence="7">The sequence shown here is derived from an EMBL/GenBank/DDBJ whole genome shotgun (WGS) entry which is preliminary data.</text>
</comment>
<dbReference type="InterPro" id="IPR038973">
    <property type="entry name" value="MutL/Mlh/Pms-like"/>
</dbReference>
<keyword evidence="3" id="KW-0227">DNA damage</keyword>
<keyword evidence="4" id="KW-0234">DNA repair</keyword>
<dbReference type="InterPro" id="IPR020568">
    <property type="entry name" value="Ribosomal_Su5_D2-typ_SF"/>
</dbReference>
<evidence type="ECO:0000256" key="4">
    <source>
        <dbReference type="ARBA" id="ARBA00023204"/>
    </source>
</evidence>
<dbReference type="GO" id="GO:0030983">
    <property type="term" value="F:mismatched DNA binding"/>
    <property type="evidence" value="ECO:0007669"/>
    <property type="project" value="InterPro"/>
</dbReference>
<dbReference type="Pfam" id="PF13589">
    <property type="entry name" value="HATPase_c_3"/>
    <property type="match status" value="1"/>
</dbReference>
<dbReference type="PANTHER" id="PTHR10073:SF12">
    <property type="entry name" value="DNA MISMATCH REPAIR PROTEIN MLH1"/>
    <property type="match status" value="1"/>
</dbReference>
<dbReference type="Gene3D" id="3.30.565.10">
    <property type="entry name" value="Histidine kinase-like ATPase, C-terminal domain"/>
    <property type="match status" value="1"/>
</dbReference>
<evidence type="ECO:0000313" key="7">
    <source>
        <dbReference type="EMBL" id="KAK1443308.1"/>
    </source>
</evidence>
<dbReference type="InterPro" id="IPR014762">
    <property type="entry name" value="DNA_mismatch_repair_CS"/>
</dbReference>
<dbReference type="NCBIfam" id="TIGR00585">
    <property type="entry name" value="mutl"/>
    <property type="match status" value="1"/>
</dbReference>
<dbReference type="AlphaFoldDB" id="A0AAD8LKR5"/>
<evidence type="ECO:0000256" key="5">
    <source>
        <dbReference type="ARBA" id="ARBA00023242"/>
    </source>
</evidence>
<dbReference type="GO" id="GO:0006298">
    <property type="term" value="P:mismatch repair"/>
    <property type="evidence" value="ECO:0007669"/>
    <property type="project" value="InterPro"/>
</dbReference>
<dbReference type="InterPro" id="IPR014721">
    <property type="entry name" value="Ribsml_uS5_D2-typ_fold_subgr"/>
</dbReference>